<sequence>MSRRVWAGRPRRSSSPARRPGGPPCPWSRRPRWRTWPHTRPRPVRSGPRVRARQWAGRRPVFPSAVPVPEKGRRPGRPRAARWPRQGAESRARPDRRAAPRRGSARHRAFGTRRPCHMSGAGPRRHRCRTGESTGTRPSTGVVTRRSYPPASHPRAARSAQRAGRPARPGARGRRPPASPGKCRRGRRSGPGPPTRPCRRSRTASTRNSGCATARSMAPTAVASVERHRSNGTTLRVG</sequence>
<gene>
    <name evidence="2" type="ORF">SPRI_4895</name>
</gene>
<feature type="compositionally biased region" description="Polar residues" evidence="1">
    <location>
        <begin position="131"/>
        <end position="142"/>
    </location>
</feature>
<organism evidence="2">
    <name type="scientific">Streptomyces pristinaespiralis</name>
    <dbReference type="NCBI Taxonomy" id="38300"/>
    <lineage>
        <taxon>Bacteria</taxon>
        <taxon>Bacillati</taxon>
        <taxon>Actinomycetota</taxon>
        <taxon>Actinomycetes</taxon>
        <taxon>Kitasatosporales</taxon>
        <taxon>Streptomycetaceae</taxon>
        <taxon>Streptomyces</taxon>
    </lineage>
</organism>
<feature type="compositionally biased region" description="Basic residues" evidence="1">
    <location>
        <begin position="99"/>
        <end position="116"/>
    </location>
</feature>
<feature type="compositionally biased region" description="Basic and acidic residues" evidence="1">
    <location>
        <begin position="88"/>
        <end position="98"/>
    </location>
</feature>
<dbReference type="AlphaFoldDB" id="A0A0M4DEV7"/>
<feature type="region of interest" description="Disordered" evidence="1">
    <location>
        <begin position="1"/>
        <end position="238"/>
    </location>
</feature>
<proteinExistence type="predicted"/>
<dbReference type="PATRIC" id="fig|38300.4.peg.5131"/>
<protein>
    <submittedName>
        <fullName evidence="2">Uncharacterized protein</fullName>
    </submittedName>
</protein>
<accession>A0A0M4DEV7</accession>
<feature type="compositionally biased region" description="Basic residues" evidence="1">
    <location>
        <begin position="29"/>
        <end position="52"/>
    </location>
</feature>
<evidence type="ECO:0000313" key="2">
    <source>
        <dbReference type="EMBL" id="ALC23201.1"/>
    </source>
</evidence>
<dbReference type="EMBL" id="CP011340">
    <property type="protein sequence ID" value="ALC23201.1"/>
    <property type="molecule type" value="Genomic_DNA"/>
</dbReference>
<feature type="compositionally biased region" description="Low complexity" evidence="1">
    <location>
        <begin position="145"/>
        <end position="170"/>
    </location>
</feature>
<name>A0A0M4DEV7_STRPR</name>
<evidence type="ECO:0000313" key="3">
    <source>
        <dbReference type="Proteomes" id="UP000060513"/>
    </source>
</evidence>
<reference evidence="2 3" key="1">
    <citation type="submission" date="2015-08" db="EMBL/GenBank/DDBJ databases">
        <title>Genome sequence of the pristinamycin over-producing bacterium Streptomyces pristinaespiralis HCCB10218.</title>
        <authorList>
            <person name="Tian J."/>
            <person name="Yang J."/>
            <person name="Li L."/>
            <person name="Ruan L."/>
            <person name="Wei W."/>
            <person name="Zheng G."/>
            <person name="Wei Z."/>
            <person name="Yang S."/>
            <person name="Ge M."/>
            <person name="Jiang W."/>
            <person name="Lu Y."/>
        </authorList>
    </citation>
    <scope>NUCLEOTIDE SEQUENCE [LARGE SCALE GENOMIC DNA]</scope>
    <source>
        <strain evidence="2 3">HCCB 10218</strain>
    </source>
</reference>
<dbReference type="KEGG" id="spri:SPRI_4895"/>
<evidence type="ECO:0000256" key="1">
    <source>
        <dbReference type="SAM" id="MobiDB-lite"/>
    </source>
</evidence>
<dbReference type="Proteomes" id="UP000060513">
    <property type="component" value="Chromosome"/>
</dbReference>